<dbReference type="EMBL" id="HACA01031756">
    <property type="protein sequence ID" value="CDW49117.1"/>
    <property type="molecule type" value="Transcribed_RNA"/>
</dbReference>
<feature type="non-terminal residue" evidence="1">
    <location>
        <position position="1"/>
    </location>
</feature>
<evidence type="ECO:0000313" key="1">
    <source>
        <dbReference type="EMBL" id="CDW49117.1"/>
    </source>
</evidence>
<proteinExistence type="predicted"/>
<dbReference type="AlphaFoldDB" id="A0A0K2VFZ7"/>
<organism evidence="1">
    <name type="scientific">Lepeophtheirus salmonis</name>
    <name type="common">Salmon louse</name>
    <name type="synonym">Caligus salmonis</name>
    <dbReference type="NCBI Taxonomy" id="72036"/>
    <lineage>
        <taxon>Eukaryota</taxon>
        <taxon>Metazoa</taxon>
        <taxon>Ecdysozoa</taxon>
        <taxon>Arthropoda</taxon>
        <taxon>Crustacea</taxon>
        <taxon>Multicrustacea</taxon>
        <taxon>Hexanauplia</taxon>
        <taxon>Copepoda</taxon>
        <taxon>Siphonostomatoida</taxon>
        <taxon>Caligidae</taxon>
        <taxon>Lepeophtheirus</taxon>
    </lineage>
</organism>
<name>A0A0K2VFZ7_LEPSM</name>
<accession>A0A0K2VFZ7</accession>
<reference evidence="1" key="1">
    <citation type="submission" date="2014-05" db="EMBL/GenBank/DDBJ databases">
        <authorList>
            <person name="Chronopoulou M."/>
        </authorList>
    </citation>
    <scope>NUCLEOTIDE SEQUENCE</scope>
    <source>
        <tissue evidence="1">Whole organism</tissue>
    </source>
</reference>
<sequence>VLHIKYSIKENNVPYVEQLELKQQEYIRIQDTNHEDSILSLAKIVNCKTHSRTFYNTGL</sequence>
<protein>
    <submittedName>
        <fullName evidence="1">Uncharacterized protein</fullName>
    </submittedName>
</protein>